<evidence type="ECO:0000313" key="2">
    <source>
        <dbReference type="Proteomes" id="UP001642484"/>
    </source>
</evidence>
<accession>A0ABP0LMU3</accession>
<protein>
    <submittedName>
        <fullName evidence="1">Uncharacterized protein</fullName>
    </submittedName>
</protein>
<comment type="caution">
    <text evidence="1">The sequence shown here is derived from an EMBL/GenBank/DDBJ whole genome shotgun (WGS) entry which is preliminary data.</text>
</comment>
<organism evidence="1 2">
    <name type="scientific">Durusdinium trenchii</name>
    <dbReference type="NCBI Taxonomy" id="1381693"/>
    <lineage>
        <taxon>Eukaryota</taxon>
        <taxon>Sar</taxon>
        <taxon>Alveolata</taxon>
        <taxon>Dinophyceae</taxon>
        <taxon>Suessiales</taxon>
        <taxon>Symbiodiniaceae</taxon>
        <taxon>Durusdinium</taxon>
    </lineage>
</organism>
<feature type="non-terminal residue" evidence="1">
    <location>
        <position position="1"/>
    </location>
</feature>
<gene>
    <name evidence="1" type="ORF">CCMP2556_LOCUS21711</name>
</gene>
<dbReference type="Proteomes" id="UP001642484">
    <property type="component" value="Unassembled WGS sequence"/>
</dbReference>
<evidence type="ECO:0000313" key="1">
    <source>
        <dbReference type="EMBL" id="CAK9040268.1"/>
    </source>
</evidence>
<proteinExistence type="predicted"/>
<dbReference type="EMBL" id="CAXAMN010013266">
    <property type="protein sequence ID" value="CAK9040268.1"/>
    <property type="molecule type" value="Genomic_DNA"/>
</dbReference>
<reference evidence="1 2" key="1">
    <citation type="submission" date="2024-02" db="EMBL/GenBank/DDBJ databases">
        <authorList>
            <person name="Chen Y."/>
            <person name="Shah S."/>
            <person name="Dougan E. K."/>
            <person name="Thang M."/>
            <person name="Chan C."/>
        </authorList>
    </citation>
    <scope>NUCLEOTIDE SEQUENCE [LARGE SCALE GENOMIC DNA]</scope>
</reference>
<sequence length="216" mass="23529">VHREMAYRSSHTEEQISQETFEVIQDLLRRGQLQSVVSRVQDEIDAQADASWEPTTHGAMHDGSKRRLIAGESSGDHGFELVSAACVPMPSSSPGLHGQNAAPMSVNVQHPIPPMQDKGKPAAVALPPGISSIAEWGATICTLPKVKGRKIRYQEMLDESRSSKEMSEYLQWIKTSGVKSAKVDDLKAFMSAAGFNPESVSGGHITYPGTTIQREF</sequence>
<keyword evidence="2" id="KW-1185">Reference proteome</keyword>
<name>A0ABP0LMU3_9DINO</name>